<dbReference type="EMBL" id="MT141483">
    <property type="protein sequence ID" value="QJA62863.1"/>
    <property type="molecule type" value="Genomic_DNA"/>
</dbReference>
<dbReference type="SUPFAM" id="SSF53927">
    <property type="entry name" value="Cytidine deaminase-like"/>
    <property type="match status" value="1"/>
</dbReference>
<reference evidence="3" key="1">
    <citation type="submission" date="2020-03" db="EMBL/GenBank/DDBJ databases">
        <title>The deep terrestrial virosphere.</title>
        <authorList>
            <person name="Holmfeldt K."/>
            <person name="Nilsson E."/>
            <person name="Simone D."/>
            <person name="Lopez-Fernandez M."/>
            <person name="Wu X."/>
            <person name="de Brujin I."/>
            <person name="Lundin D."/>
            <person name="Andersson A."/>
            <person name="Bertilsson S."/>
            <person name="Dopson M."/>
        </authorList>
    </citation>
    <scope>NUCLEOTIDE SEQUENCE</scope>
    <source>
        <strain evidence="5">MM415A00890</strain>
        <strain evidence="4">MM415B00713</strain>
        <strain evidence="3">TM448A02173</strain>
    </source>
</reference>
<feature type="domain" description="CMP/dCMP-type deaminase" evidence="2">
    <location>
        <begin position="3"/>
        <end position="178"/>
    </location>
</feature>
<evidence type="ECO:0000259" key="2">
    <source>
        <dbReference type="PROSITE" id="PS51747"/>
    </source>
</evidence>
<dbReference type="Pfam" id="PF00383">
    <property type="entry name" value="dCMP_cyt_deam_1"/>
    <property type="match status" value="1"/>
</dbReference>
<dbReference type="PIRSF" id="PIRSF006019">
    <property type="entry name" value="dCMP_deaminase"/>
    <property type="match status" value="1"/>
</dbReference>
<evidence type="ECO:0000256" key="1">
    <source>
        <dbReference type="ARBA" id="ARBA00022801"/>
    </source>
</evidence>
<dbReference type="InterPro" id="IPR016473">
    <property type="entry name" value="dCMP_deaminase"/>
</dbReference>
<dbReference type="EMBL" id="MT142380">
    <property type="protein sequence ID" value="QJA79414.1"/>
    <property type="molecule type" value="Genomic_DNA"/>
</dbReference>
<dbReference type="GO" id="GO:0004132">
    <property type="term" value="F:dCMP deaminase activity"/>
    <property type="evidence" value="ECO:0007669"/>
    <property type="project" value="InterPro"/>
</dbReference>
<organism evidence="3">
    <name type="scientific">viral metagenome</name>
    <dbReference type="NCBI Taxonomy" id="1070528"/>
    <lineage>
        <taxon>unclassified sequences</taxon>
        <taxon>metagenomes</taxon>
        <taxon>organismal metagenomes</taxon>
    </lineage>
</organism>
<proteinExistence type="predicted"/>
<dbReference type="EMBL" id="MT144268">
    <property type="protein sequence ID" value="QJA51505.1"/>
    <property type="molecule type" value="Genomic_DNA"/>
</dbReference>
<dbReference type="GO" id="GO:0008270">
    <property type="term" value="F:zinc ion binding"/>
    <property type="evidence" value="ECO:0007669"/>
    <property type="project" value="InterPro"/>
</dbReference>
<dbReference type="InterPro" id="IPR016193">
    <property type="entry name" value="Cytidine_deaminase-like"/>
</dbReference>
<dbReference type="Gene3D" id="3.40.140.10">
    <property type="entry name" value="Cytidine Deaminase, domain 2"/>
    <property type="match status" value="1"/>
</dbReference>
<dbReference type="InterPro" id="IPR015517">
    <property type="entry name" value="dCMP_deaminase-rel"/>
</dbReference>
<dbReference type="GO" id="GO:0006220">
    <property type="term" value="P:pyrimidine nucleotide metabolic process"/>
    <property type="evidence" value="ECO:0007669"/>
    <property type="project" value="InterPro"/>
</dbReference>
<dbReference type="PANTHER" id="PTHR11086:SF18">
    <property type="entry name" value="DEOXYCYTIDYLATE DEAMINASE"/>
    <property type="match status" value="1"/>
</dbReference>
<evidence type="ECO:0000313" key="5">
    <source>
        <dbReference type="EMBL" id="QJA79414.1"/>
    </source>
</evidence>
<keyword evidence="1" id="KW-0378">Hydrolase</keyword>
<name>A0A6H1ZW62_9ZZZZ</name>
<dbReference type="PROSITE" id="PS51747">
    <property type="entry name" value="CYT_DCMP_DEAMINASES_2"/>
    <property type="match status" value="1"/>
</dbReference>
<dbReference type="InterPro" id="IPR002125">
    <property type="entry name" value="CMP_dCMP_dom"/>
</dbReference>
<dbReference type="GO" id="GO:0005737">
    <property type="term" value="C:cytoplasm"/>
    <property type="evidence" value="ECO:0007669"/>
    <property type="project" value="TreeGrafter"/>
</dbReference>
<sequence>MEDRWDKYYKTVCESISTNSKCYSRRIGSILVRDRSIIATGYNGPPRGIPHCGKERLEHDEFLRTHMFRTIEPRIDEDLERCPRRAMNFASGDGLMYCIAAHAEQNCVANAARMGVATLGSTLYMNDQIPCKVCLAVLINAGIKEIVVTRLNCYDPEGEYLANYSGIKIRDFEGRRMI</sequence>
<dbReference type="AlphaFoldDB" id="A0A6H1ZW62"/>
<evidence type="ECO:0000313" key="3">
    <source>
        <dbReference type="EMBL" id="QJA51505.1"/>
    </source>
</evidence>
<dbReference type="PANTHER" id="PTHR11086">
    <property type="entry name" value="DEOXYCYTIDYLATE DEAMINASE-RELATED"/>
    <property type="match status" value="1"/>
</dbReference>
<evidence type="ECO:0000313" key="4">
    <source>
        <dbReference type="EMBL" id="QJA62863.1"/>
    </source>
</evidence>
<accession>A0A6H1ZW62</accession>
<protein>
    <submittedName>
        <fullName evidence="3">Putative CMP/dCMP deaminase zinc-binding</fullName>
    </submittedName>
</protein>
<gene>
    <name evidence="5" type="ORF">MM415A00890_0012</name>
    <name evidence="4" type="ORF">MM415B00713_0033</name>
    <name evidence="3" type="ORF">TM448A02173_0011</name>
</gene>